<gene>
    <name evidence="6" type="ORF">GCM10022410_19270</name>
</gene>
<comment type="caution">
    <text evidence="6">The sequence shown here is derived from an EMBL/GenBank/DDBJ whole genome shotgun (WGS) entry which is preliminary data.</text>
</comment>
<evidence type="ECO:0000256" key="4">
    <source>
        <dbReference type="ARBA" id="ARBA00023136"/>
    </source>
</evidence>
<feature type="transmembrane region" description="Helical" evidence="5">
    <location>
        <begin position="76"/>
        <end position="97"/>
    </location>
</feature>
<reference evidence="7" key="1">
    <citation type="journal article" date="2019" name="Int. J. Syst. Evol. Microbiol.">
        <title>The Global Catalogue of Microorganisms (GCM) 10K type strain sequencing project: providing services to taxonomists for standard genome sequencing and annotation.</title>
        <authorList>
            <consortium name="The Broad Institute Genomics Platform"/>
            <consortium name="The Broad Institute Genome Sequencing Center for Infectious Disease"/>
            <person name="Wu L."/>
            <person name="Ma J."/>
        </authorList>
    </citation>
    <scope>NUCLEOTIDE SEQUENCE [LARGE SCALE GENOMIC DNA]</scope>
    <source>
        <strain evidence="7">JCM 17250</strain>
    </source>
</reference>
<accession>A0ABP7VTL5</accession>
<protein>
    <submittedName>
        <fullName evidence="6">CvpA family protein</fullName>
    </submittedName>
</protein>
<evidence type="ECO:0000313" key="6">
    <source>
        <dbReference type="EMBL" id="GAA4074234.1"/>
    </source>
</evidence>
<evidence type="ECO:0000256" key="3">
    <source>
        <dbReference type="ARBA" id="ARBA00022989"/>
    </source>
</evidence>
<evidence type="ECO:0000256" key="2">
    <source>
        <dbReference type="ARBA" id="ARBA00022692"/>
    </source>
</evidence>
<proteinExistence type="predicted"/>
<evidence type="ECO:0000313" key="7">
    <source>
        <dbReference type="Proteomes" id="UP001501734"/>
    </source>
</evidence>
<keyword evidence="3 5" id="KW-1133">Transmembrane helix</keyword>
<name>A0ABP7VTL5_9BACI</name>
<dbReference type="RefSeq" id="WP_344912630.1">
    <property type="nucleotide sequence ID" value="NZ_BAABDL010000105.1"/>
</dbReference>
<evidence type="ECO:0000256" key="5">
    <source>
        <dbReference type="SAM" id="Phobius"/>
    </source>
</evidence>
<dbReference type="EMBL" id="BAABDL010000105">
    <property type="protein sequence ID" value="GAA4074234.1"/>
    <property type="molecule type" value="Genomic_DNA"/>
</dbReference>
<sequence length="180" mass="20672">MLDLILLGLLVLGIFRGLKRGLILQLFHFLGFFVAFFVAVYFYDNLAVHLEMLIPYPRILAEDWAFFSETLSLENAYYNMIAFAMLFFVTKIVMSIISSMLDFVAELPVLNIVNGLFGAVFGFIEQYLVLFIIVYVASLLPIMMIQNLLADSSMARFMIEQTPVLSEQIKTLWFEHIINS</sequence>
<dbReference type="PANTHER" id="PTHR37306:SF1">
    <property type="entry name" value="COLICIN V PRODUCTION PROTEIN"/>
    <property type="match status" value="1"/>
</dbReference>
<keyword evidence="7" id="KW-1185">Reference proteome</keyword>
<dbReference type="Pfam" id="PF02674">
    <property type="entry name" value="Colicin_V"/>
    <property type="match status" value="1"/>
</dbReference>
<comment type="subcellular location">
    <subcellularLocation>
        <location evidence="1">Membrane</location>
        <topology evidence="1">Multi-pass membrane protein</topology>
    </subcellularLocation>
</comment>
<dbReference type="PANTHER" id="PTHR37306">
    <property type="entry name" value="COLICIN V PRODUCTION PROTEIN"/>
    <property type="match status" value="1"/>
</dbReference>
<feature type="transmembrane region" description="Helical" evidence="5">
    <location>
        <begin position="104"/>
        <end position="124"/>
    </location>
</feature>
<feature type="transmembrane region" description="Helical" evidence="5">
    <location>
        <begin position="130"/>
        <end position="149"/>
    </location>
</feature>
<dbReference type="Proteomes" id="UP001501734">
    <property type="component" value="Unassembled WGS sequence"/>
</dbReference>
<evidence type="ECO:0000256" key="1">
    <source>
        <dbReference type="ARBA" id="ARBA00004141"/>
    </source>
</evidence>
<feature type="transmembrane region" description="Helical" evidence="5">
    <location>
        <begin position="21"/>
        <end position="43"/>
    </location>
</feature>
<keyword evidence="4 5" id="KW-0472">Membrane</keyword>
<dbReference type="InterPro" id="IPR003825">
    <property type="entry name" value="Colicin-V_CvpA"/>
</dbReference>
<organism evidence="6 7">
    <name type="scientific">Amphibacillus indicireducens</name>
    <dbReference type="NCBI Taxonomy" id="1076330"/>
    <lineage>
        <taxon>Bacteria</taxon>
        <taxon>Bacillati</taxon>
        <taxon>Bacillota</taxon>
        <taxon>Bacilli</taxon>
        <taxon>Bacillales</taxon>
        <taxon>Bacillaceae</taxon>
        <taxon>Amphibacillus</taxon>
    </lineage>
</organism>
<keyword evidence="2 5" id="KW-0812">Transmembrane</keyword>